<dbReference type="EMBL" id="SKBQ01000155">
    <property type="protein sequence ID" value="TPX17021.1"/>
    <property type="molecule type" value="Genomic_DNA"/>
</dbReference>
<proteinExistence type="predicted"/>
<evidence type="ECO:0000313" key="2">
    <source>
        <dbReference type="Proteomes" id="UP000319257"/>
    </source>
</evidence>
<dbReference type="InParanoid" id="A0A507BJ06"/>
<comment type="caution">
    <text evidence="1">The sequence shown here is derived from an EMBL/GenBank/DDBJ whole genome shotgun (WGS) entry which is preliminary data.</text>
</comment>
<dbReference type="GeneID" id="41979778"/>
<sequence length="852" mass="95092">MPLYEDKRVCTKCGRVGKDGKLPTPFGQVAKEKNGPEIENLRVRSRLHDDENWYGLPEEVRNAVPESKPFVFPDLEAICISTLRDIVAGRLPASQTYPYAANILSHGGIQPVALEITSCILPEIRALQGRTVDRGNLDKIWVAQANQGPWHTASSDMGYIDFVTDDRDDKYFRLYHGQAKCASRRILREHNQAIFSSANDTLHYYILWVGNGHRVANFLKAWALPREHRETHGKDWSDMMMTFLEYVIIRAFRAHHGLLYYGESDDSPLGFGLNVMSPLVQGRAVSDVLRADFKGPLLHSPDLQIAFWPKFRSSQTASANGLGRSAPRPLFRLDFSAALSKAVNNDELYQLLLDAFTADLALPRPTINDIPFFGNLGAKIGFLLDIVRISPVVDGCPAESSEDDLPWALKGCQFKKDNVLVWTFDFKKLSGLGSENCAEVDEPRNTELLAKHSALVGASHAKVILVCGPRAENIVRHLPRVSRQKDLELRGFKYPLYVMDTGPLAKRLFVRCPKIPADRRSMMNTMACRLCEALRFAISIVDIRDIRPYFLESSSILGHILSIAKNEKAGTAAPLTTSTLDGALKVWLARKGFEKEEDIRRLEQLAGSLSAGLLILLHTLPRRQGDTAANPDRATTNLKRKRTESQPFGNVYEPTRDFISGILAQREAKYHEVLKSLADSPGPKSDSIDMEIAGLSGSETEFGTAVDSDMYEPLADALSFEDFKVLRGLTHTASGRFVGDGLLPSKKKPDHKPVGWWSNFREEEYHYELRPTEPLSGPSILDCRIVIPTEVMSGCDEVFVKIEIVAEGCSHENMLLKLNSAPSEATFARLAQSVERETVSTDHKIRSLQQPN</sequence>
<dbReference type="RefSeq" id="XP_030998732.1">
    <property type="nucleotide sequence ID" value="XM_031135160.1"/>
</dbReference>
<gene>
    <name evidence="1" type="ORF">E0L32_012331</name>
</gene>
<accession>A0A507BJ06</accession>
<name>A0A507BJ06_9PEZI</name>
<dbReference type="AlphaFoldDB" id="A0A507BJ06"/>
<organism evidence="1 2">
    <name type="scientific">Thyridium curvatum</name>
    <dbReference type="NCBI Taxonomy" id="1093900"/>
    <lineage>
        <taxon>Eukaryota</taxon>
        <taxon>Fungi</taxon>
        <taxon>Dikarya</taxon>
        <taxon>Ascomycota</taxon>
        <taxon>Pezizomycotina</taxon>
        <taxon>Sordariomycetes</taxon>
        <taxon>Sordariomycetidae</taxon>
        <taxon>Thyridiales</taxon>
        <taxon>Thyridiaceae</taxon>
        <taxon>Thyridium</taxon>
    </lineage>
</organism>
<keyword evidence="2" id="KW-1185">Reference proteome</keyword>
<reference evidence="1 2" key="1">
    <citation type="submission" date="2019-06" db="EMBL/GenBank/DDBJ databases">
        <title>Draft genome sequence of the filamentous fungus Phialemoniopsis curvata isolated from diesel fuel.</title>
        <authorList>
            <person name="Varaljay V.A."/>
            <person name="Lyon W.J."/>
            <person name="Crouch A.L."/>
            <person name="Drake C.E."/>
            <person name="Hollomon J.M."/>
            <person name="Nadeau L.J."/>
            <person name="Nunn H.S."/>
            <person name="Stevenson B.S."/>
            <person name="Bojanowski C.L."/>
            <person name="Crookes-Goodson W.J."/>
        </authorList>
    </citation>
    <scope>NUCLEOTIDE SEQUENCE [LARGE SCALE GENOMIC DNA]</scope>
    <source>
        <strain evidence="1 2">D216</strain>
    </source>
</reference>
<evidence type="ECO:0000313" key="1">
    <source>
        <dbReference type="EMBL" id="TPX17021.1"/>
    </source>
</evidence>
<dbReference type="Proteomes" id="UP000319257">
    <property type="component" value="Unassembled WGS sequence"/>
</dbReference>
<dbReference type="OrthoDB" id="5234167at2759"/>
<protein>
    <submittedName>
        <fullName evidence="1">Uncharacterized protein</fullName>
    </submittedName>
</protein>
<dbReference type="STRING" id="1093900.A0A507BJ06"/>